<dbReference type="InterPro" id="IPR049973">
    <property type="entry name" value="STY0301-like"/>
</dbReference>
<reference evidence="4" key="1">
    <citation type="submission" date="2016-10" db="EMBL/GenBank/DDBJ databases">
        <authorList>
            <person name="Varghese N."/>
            <person name="Submissions S."/>
        </authorList>
    </citation>
    <scope>NUCLEOTIDE SEQUENCE [LARGE SCALE GENOMIC DNA]</scope>
    <source>
        <strain evidence="4">DSM 7481</strain>
    </source>
</reference>
<accession>A0A1I1V1B1</accession>
<gene>
    <name evidence="3" type="ORF">SAMN04489710_105329</name>
</gene>
<keyword evidence="2" id="KW-0732">Signal</keyword>
<dbReference type="STRING" id="32040.SAMN04489710_105329"/>
<dbReference type="PROSITE" id="PS51257">
    <property type="entry name" value="PROKAR_LIPOPROTEIN"/>
    <property type="match status" value="1"/>
</dbReference>
<proteinExistence type="predicted"/>
<evidence type="ECO:0000256" key="2">
    <source>
        <dbReference type="SAM" id="SignalP"/>
    </source>
</evidence>
<protein>
    <submittedName>
        <fullName evidence="3">Uncharacterized protein</fullName>
    </submittedName>
</protein>
<feature type="chain" id="PRO_5011458405" evidence="2">
    <location>
        <begin position="26"/>
        <end position="152"/>
    </location>
</feature>
<sequence>MPIGSRRISCAILTSMALFTQASLAATPSPTALACPASIQLSSAHLEASGLPTGTTLSVDRTPLPLSGSNVFSGPPEQAGALMPTATTKGKGGNRAVWEFEGSYPEGKFISCDYAGGTVRVVRRVDDAAKRCTSTSSTTKNPPALQTQFQCE</sequence>
<evidence type="ECO:0000313" key="4">
    <source>
        <dbReference type="Proteomes" id="UP000199517"/>
    </source>
</evidence>
<evidence type="ECO:0000256" key="1">
    <source>
        <dbReference type="SAM" id="MobiDB-lite"/>
    </source>
</evidence>
<evidence type="ECO:0000313" key="3">
    <source>
        <dbReference type="EMBL" id="SFD74883.1"/>
    </source>
</evidence>
<dbReference type="EMBL" id="FOMQ01000005">
    <property type="protein sequence ID" value="SFD74883.1"/>
    <property type="molecule type" value="Genomic_DNA"/>
</dbReference>
<name>A0A1I1V1B1_9BURK</name>
<feature type="signal peptide" evidence="2">
    <location>
        <begin position="1"/>
        <end position="25"/>
    </location>
</feature>
<keyword evidence="4" id="KW-1185">Reference proteome</keyword>
<dbReference type="RefSeq" id="WP_245783612.1">
    <property type="nucleotide sequence ID" value="NZ_FOMQ01000005.1"/>
</dbReference>
<dbReference type="NCBIfam" id="NF042415">
    <property type="entry name" value="STY0301_fam"/>
    <property type="match status" value="1"/>
</dbReference>
<dbReference type="Proteomes" id="UP000199517">
    <property type="component" value="Unassembled WGS sequence"/>
</dbReference>
<feature type="region of interest" description="Disordered" evidence="1">
    <location>
        <begin position="133"/>
        <end position="152"/>
    </location>
</feature>
<dbReference type="AlphaFoldDB" id="A0A1I1V1B1"/>
<organism evidence="3 4">
    <name type="scientific">Paracidovorax konjaci</name>
    <dbReference type="NCBI Taxonomy" id="32040"/>
    <lineage>
        <taxon>Bacteria</taxon>
        <taxon>Pseudomonadati</taxon>
        <taxon>Pseudomonadota</taxon>
        <taxon>Betaproteobacteria</taxon>
        <taxon>Burkholderiales</taxon>
        <taxon>Comamonadaceae</taxon>
        <taxon>Paracidovorax</taxon>
    </lineage>
</organism>